<proteinExistence type="predicted"/>
<evidence type="ECO:0000313" key="1">
    <source>
        <dbReference type="EMBL" id="TMS17830.1"/>
    </source>
</evidence>
<protein>
    <submittedName>
        <fullName evidence="1">Uncharacterized protein</fullName>
    </submittedName>
</protein>
<organism evidence="1 2">
    <name type="scientific">Larimichthys crocea</name>
    <name type="common">Large yellow croaker</name>
    <name type="synonym">Pseudosciaena crocea</name>
    <dbReference type="NCBI Taxonomy" id="215358"/>
    <lineage>
        <taxon>Eukaryota</taxon>
        <taxon>Metazoa</taxon>
        <taxon>Chordata</taxon>
        <taxon>Craniata</taxon>
        <taxon>Vertebrata</taxon>
        <taxon>Euteleostomi</taxon>
        <taxon>Actinopterygii</taxon>
        <taxon>Neopterygii</taxon>
        <taxon>Teleostei</taxon>
        <taxon>Neoteleostei</taxon>
        <taxon>Acanthomorphata</taxon>
        <taxon>Eupercaria</taxon>
        <taxon>Sciaenidae</taxon>
        <taxon>Larimichthys</taxon>
    </lineage>
</organism>
<keyword evidence="2" id="KW-1185">Reference proteome</keyword>
<dbReference type="Proteomes" id="UP000793456">
    <property type="component" value="Chromosome VII"/>
</dbReference>
<name>A0ACD3REM6_LARCR</name>
<accession>A0ACD3REM6</accession>
<evidence type="ECO:0000313" key="2">
    <source>
        <dbReference type="Proteomes" id="UP000793456"/>
    </source>
</evidence>
<gene>
    <name evidence="1" type="ORF">E3U43_001899</name>
</gene>
<sequence>MAMLRVSSYRKLFEDDSWSRNGGLSMQCAGQYRATVRSAPVDKCDCDKLDFVAAKAINREGLNQFVKDRTIIAALNDRLVKLIELARCFEEENESLECQIVELEDKLNSRQAFSSITSTVPDYSLDEVVERLRRERDEILCDTEELRKELECLMKEYEKAAQQRILFQQERQDVAEEVDAVTAGCLALREQVAIYEEQLANMEAQHETAVEDLLEPADGTTGTVAAIKFGSPDITPALDVKEYYCQLAENLQYECDAPSFAVVRSSDGKQLEAGGACRVNSESLAKDNGHRRRCEGLGFSSDRIYCLPCPRLLSTVFQSACCVINVLKLCTHTHTLTGDFLCEWKRGNKPSLNVSDLSQRKNTGKTERMKYTAKCGINKKTNQEIMTQISELQKELAELEKLNEELEDEVEMKKAAYMDEIAELEV</sequence>
<dbReference type="EMBL" id="CM011680">
    <property type="protein sequence ID" value="TMS17830.1"/>
    <property type="molecule type" value="Genomic_DNA"/>
</dbReference>
<comment type="caution">
    <text evidence="1">The sequence shown here is derived from an EMBL/GenBank/DDBJ whole genome shotgun (WGS) entry which is preliminary data.</text>
</comment>
<reference evidence="1" key="1">
    <citation type="submission" date="2018-11" db="EMBL/GenBank/DDBJ databases">
        <title>The sequence and de novo assembly of Larimichthys crocea genome using PacBio and Hi-C technologies.</title>
        <authorList>
            <person name="Xu P."/>
            <person name="Chen B."/>
            <person name="Zhou Z."/>
            <person name="Ke Q."/>
            <person name="Wu Y."/>
            <person name="Bai H."/>
            <person name="Pu F."/>
        </authorList>
    </citation>
    <scope>NUCLEOTIDE SEQUENCE</scope>
    <source>
        <tissue evidence="1">Muscle</tissue>
    </source>
</reference>